<sequence>MTVPPGHWDKEGKVRRGECGTDNEKAVGDISGESVGKSWGAWEGGDGFFGEPDAFPMFTANNRVKRRPSPYEMEITDGPHTKVVRRIFTNSRERWRQQNVNGAFAELRKLIPTHPPDKKLSKNEILRLAMKYINFLAKLLNDQEEEGTQRAKPGKDPVGGEPDRLQLTSGTHRQAPRSSRRPDTGSGAKTQELPAAMLALSLVILGLLTAVPPASCQQGLGNLQPWMQGLIAVAVFLVLVAIAFAVNHFWCQEEPEPGAMVMTVGNMTDGVLVGMEGRYSSVAAGFRSSEHKNAYENVLEEEGKVRSTLM</sequence>
<dbReference type="PANTHER" id="PTHR13864">
    <property type="entry name" value="T-CELL ACUTE LYMPHOCYTIC LEUKEMIA/STEM CELL LEUKEMIA-RELATED"/>
    <property type="match status" value="1"/>
</dbReference>
<accession>A0A091CTL0</accession>
<keyword evidence="2 10" id="KW-0812">Transmembrane</keyword>
<keyword evidence="7" id="KW-0804">Transcription</keyword>
<dbReference type="EMBL" id="KN124514">
    <property type="protein sequence ID" value="KFO20900.1"/>
    <property type="molecule type" value="Genomic_DNA"/>
</dbReference>
<dbReference type="AlphaFoldDB" id="A0A091CTL0"/>
<evidence type="ECO:0000313" key="12">
    <source>
        <dbReference type="EMBL" id="KFO20900.1"/>
    </source>
</evidence>
<evidence type="ECO:0000256" key="5">
    <source>
        <dbReference type="ARBA" id="ARBA00023125"/>
    </source>
</evidence>
<evidence type="ECO:0000256" key="6">
    <source>
        <dbReference type="ARBA" id="ARBA00023136"/>
    </source>
</evidence>
<feature type="transmembrane region" description="Helical" evidence="10">
    <location>
        <begin position="195"/>
        <end position="214"/>
    </location>
</feature>
<dbReference type="InterPro" id="IPR031627">
    <property type="entry name" value="PDZK1IP1/SMIM24"/>
</dbReference>
<evidence type="ECO:0000256" key="9">
    <source>
        <dbReference type="SAM" id="MobiDB-lite"/>
    </source>
</evidence>
<evidence type="ECO:0000259" key="11">
    <source>
        <dbReference type="PROSITE" id="PS50888"/>
    </source>
</evidence>
<feature type="transmembrane region" description="Helical" evidence="10">
    <location>
        <begin position="226"/>
        <end position="250"/>
    </location>
</feature>
<evidence type="ECO:0000256" key="8">
    <source>
        <dbReference type="ARBA" id="ARBA00049650"/>
    </source>
</evidence>
<proteinExistence type="inferred from homology"/>
<dbReference type="PANTHER" id="PTHR13864:SF16">
    <property type="entry name" value="T-CELL ACUTE LYMPHOCYTIC LEUKEMIA PROTEIN 1"/>
    <property type="match status" value="1"/>
</dbReference>
<comment type="similarity">
    <text evidence="8">Belongs to the PDZK1-interacting protein 1/SMIM24 family.</text>
</comment>
<keyword evidence="6 10" id="KW-0472">Membrane</keyword>
<evidence type="ECO:0000256" key="10">
    <source>
        <dbReference type="SAM" id="Phobius"/>
    </source>
</evidence>
<dbReference type="GO" id="GO:0000978">
    <property type="term" value="F:RNA polymerase II cis-regulatory region sequence-specific DNA binding"/>
    <property type="evidence" value="ECO:0007669"/>
    <property type="project" value="TreeGrafter"/>
</dbReference>
<dbReference type="GO" id="GO:0000981">
    <property type="term" value="F:DNA-binding transcription factor activity, RNA polymerase II-specific"/>
    <property type="evidence" value="ECO:0007669"/>
    <property type="project" value="InterPro"/>
</dbReference>
<keyword evidence="3 10" id="KW-1133">Transmembrane helix</keyword>
<dbReference type="Pfam" id="PF15807">
    <property type="entry name" value="MAP17"/>
    <property type="match status" value="1"/>
</dbReference>
<feature type="region of interest" description="Disordered" evidence="9">
    <location>
        <begin position="144"/>
        <end position="189"/>
    </location>
</feature>
<dbReference type="GO" id="GO:0046983">
    <property type="term" value="F:protein dimerization activity"/>
    <property type="evidence" value="ECO:0007669"/>
    <property type="project" value="InterPro"/>
</dbReference>
<dbReference type="InterPro" id="IPR011598">
    <property type="entry name" value="bHLH_dom"/>
</dbReference>
<dbReference type="Pfam" id="PF00010">
    <property type="entry name" value="HLH"/>
    <property type="match status" value="1"/>
</dbReference>
<keyword evidence="4" id="KW-0805">Transcription regulation</keyword>
<evidence type="ECO:0000256" key="3">
    <source>
        <dbReference type="ARBA" id="ARBA00022989"/>
    </source>
</evidence>
<organism evidence="12 13">
    <name type="scientific">Fukomys damarensis</name>
    <name type="common">Damaraland mole rat</name>
    <name type="synonym">Cryptomys damarensis</name>
    <dbReference type="NCBI Taxonomy" id="885580"/>
    <lineage>
        <taxon>Eukaryota</taxon>
        <taxon>Metazoa</taxon>
        <taxon>Chordata</taxon>
        <taxon>Craniata</taxon>
        <taxon>Vertebrata</taxon>
        <taxon>Euteleostomi</taxon>
        <taxon>Mammalia</taxon>
        <taxon>Eutheria</taxon>
        <taxon>Euarchontoglires</taxon>
        <taxon>Glires</taxon>
        <taxon>Rodentia</taxon>
        <taxon>Hystricomorpha</taxon>
        <taxon>Bathyergidae</taxon>
        <taxon>Fukomys</taxon>
    </lineage>
</organism>
<dbReference type="Proteomes" id="UP000028990">
    <property type="component" value="Unassembled WGS sequence"/>
</dbReference>
<evidence type="ECO:0000256" key="7">
    <source>
        <dbReference type="ARBA" id="ARBA00023163"/>
    </source>
</evidence>
<dbReference type="FunFam" id="4.10.280.10:FF:000015">
    <property type="entry name" value="T-cell acute lymphocytic leukemia 1"/>
    <property type="match status" value="1"/>
</dbReference>
<evidence type="ECO:0000256" key="1">
    <source>
        <dbReference type="ARBA" id="ARBA00004167"/>
    </source>
</evidence>
<name>A0A091CTL0_FUKDA</name>
<dbReference type="InterPro" id="IPR040238">
    <property type="entry name" value="TAL-like"/>
</dbReference>
<dbReference type="CDD" id="cd19706">
    <property type="entry name" value="bHLH_TS_TAL1"/>
    <property type="match status" value="1"/>
</dbReference>
<evidence type="ECO:0000313" key="13">
    <source>
        <dbReference type="Proteomes" id="UP000028990"/>
    </source>
</evidence>
<reference evidence="12 13" key="1">
    <citation type="submission" date="2013-11" db="EMBL/GenBank/DDBJ databases">
        <title>The Damaraland mole rat (Fukomys damarensis) genome and evolution of African mole rats.</title>
        <authorList>
            <person name="Gladyshev V.N."/>
            <person name="Fang X."/>
        </authorList>
    </citation>
    <scope>NUCLEOTIDE SEQUENCE [LARGE SCALE GENOMIC DNA]</scope>
    <source>
        <tissue evidence="12">Liver</tissue>
    </source>
</reference>
<comment type="subcellular location">
    <subcellularLocation>
        <location evidence="1">Membrane</location>
        <topology evidence="1">Single-pass membrane protein</topology>
    </subcellularLocation>
</comment>
<dbReference type="SUPFAM" id="SSF47459">
    <property type="entry name" value="HLH, helix-loop-helix DNA-binding domain"/>
    <property type="match status" value="1"/>
</dbReference>
<gene>
    <name evidence="12" type="ORF">H920_17693</name>
</gene>
<dbReference type="SMART" id="SM00353">
    <property type="entry name" value="HLH"/>
    <property type="match status" value="1"/>
</dbReference>
<dbReference type="GO" id="GO:0016020">
    <property type="term" value="C:membrane"/>
    <property type="evidence" value="ECO:0007669"/>
    <property type="project" value="UniProtKB-SubCell"/>
</dbReference>
<dbReference type="eggNOG" id="ENOG502SAPW">
    <property type="taxonomic scope" value="Eukaryota"/>
</dbReference>
<keyword evidence="13" id="KW-1185">Reference proteome</keyword>
<evidence type="ECO:0000256" key="4">
    <source>
        <dbReference type="ARBA" id="ARBA00023015"/>
    </source>
</evidence>
<protein>
    <submittedName>
        <fullName evidence="12">T-cell acute lymphocytic leukemia protein 1 like protein</fullName>
    </submittedName>
</protein>
<feature type="compositionally biased region" description="Basic and acidic residues" evidence="9">
    <location>
        <begin position="7"/>
        <end position="23"/>
    </location>
</feature>
<dbReference type="InterPro" id="IPR036638">
    <property type="entry name" value="HLH_DNA-bd_sf"/>
</dbReference>
<feature type="domain" description="BHLH" evidence="11">
    <location>
        <begin position="84"/>
        <end position="136"/>
    </location>
</feature>
<dbReference type="PROSITE" id="PS50888">
    <property type="entry name" value="BHLH"/>
    <property type="match status" value="1"/>
</dbReference>
<dbReference type="STRING" id="885580.ENSFDAP00000003461"/>
<evidence type="ECO:0000256" key="2">
    <source>
        <dbReference type="ARBA" id="ARBA00022692"/>
    </source>
</evidence>
<dbReference type="Gene3D" id="4.10.280.10">
    <property type="entry name" value="Helix-loop-helix DNA-binding domain"/>
    <property type="match status" value="1"/>
</dbReference>
<feature type="region of interest" description="Disordered" evidence="9">
    <location>
        <begin position="1"/>
        <end position="23"/>
    </location>
</feature>
<keyword evidence="5" id="KW-0238">DNA-binding</keyword>